<feature type="compositionally biased region" description="Gly residues" evidence="6">
    <location>
        <begin position="216"/>
        <end position="228"/>
    </location>
</feature>
<evidence type="ECO:0000313" key="9">
    <source>
        <dbReference type="Proteomes" id="UP001189429"/>
    </source>
</evidence>
<keyword evidence="2" id="KW-0812">Transmembrane</keyword>
<feature type="region of interest" description="Disordered" evidence="6">
    <location>
        <begin position="211"/>
        <end position="232"/>
    </location>
</feature>
<dbReference type="Pfam" id="PF06472">
    <property type="entry name" value="ABC_membrane_2"/>
    <property type="match status" value="1"/>
</dbReference>
<evidence type="ECO:0000256" key="2">
    <source>
        <dbReference type="ARBA" id="ARBA00022692"/>
    </source>
</evidence>
<name>A0ABN9TG52_9DINO</name>
<reference evidence="8" key="1">
    <citation type="submission" date="2023-10" db="EMBL/GenBank/DDBJ databases">
        <authorList>
            <person name="Chen Y."/>
            <person name="Shah S."/>
            <person name="Dougan E. K."/>
            <person name="Thang M."/>
            <person name="Chan C."/>
        </authorList>
    </citation>
    <scope>NUCLEOTIDE SEQUENCE [LARGE SCALE GENOMIC DNA]</scope>
</reference>
<organism evidence="8 9">
    <name type="scientific">Prorocentrum cordatum</name>
    <dbReference type="NCBI Taxonomy" id="2364126"/>
    <lineage>
        <taxon>Eukaryota</taxon>
        <taxon>Sar</taxon>
        <taxon>Alveolata</taxon>
        <taxon>Dinophyceae</taxon>
        <taxon>Prorocentrales</taxon>
        <taxon>Prorocentraceae</taxon>
        <taxon>Prorocentrum</taxon>
    </lineage>
</organism>
<keyword evidence="5" id="KW-0175">Coiled coil</keyword>
<keyword evidence="3" id="KW-1133">Transmembrane helix</keyword>
<dbReference type="PANTHER" id="PTHR11384:SF59">
    <property type="entry name" value="LYSOSOMAL COBALAMIN TRANSPORTER ABCD4"/>
    <property type="match status" value="1"/>
</dbReference>
<dbReference type="Proteomes" id="UP001189429">
    <property type="component" value="Unassembled WGS sequence"/>
</dbReference>
<keyword evidence="1" id="KW-0813">Transport</keyword>
<feature type="domain" description="ABC transmembrane type-1" evidence="7">
    <location>
        <begin position="48"/>
        <end position="209"/>
    </location>
</feature>
<keyword evidence="9" id="KW-1185">Reference proteome</keyword>
<accession>A0ABN9TG52</accession>
<evidence type="ECO:0000259" key="7">
    <source>
        <dbReference type="Pfam" id="PF06472"/>
    </source>
</evidence>
<gene>
    <name evidence="8" type="ORF">PCOR1329_LOCUS38819</name>
</gene>
<feature type="coiled-coil region" evidence="5">
    <location>
        <begin position="277"/>
        <end position="330"/>
    </location>
</feature>
<sequence>MAAPPRTEGSFAMSAEAQAGGQLLAGLAVLCRQLLVAPHHENGTGRLQTWFWTAVMITAAVKRADLFVLFTKVQAGSQTAIQQGRYSDFWAGRRHMLAVVLGTALAAVAQESAAGRLKVLWRKAASAAMLNTYLDEDNSFYRMKLAGTVENPDHRITDDIRTLVDYVVDLASKLPEHLTKFVGLSGLMWRTSPLTCLMLWSYALLGTHASRQPQGGSPGAGQGPGASGGKLTPERKDALLAMSAEHFEACSIWLSPGQKAHLLGLRAEQTGDPLALSRQAKQQHDTLKDQVAKAKNAWEKSQELLAKQLQKTAELKAKFMELEAKELEAARAAASAFSELGRASRPQPADHAAYLVEQLRELGVEAGVVDSIKQVAEARDHDLDMDAAIGNLKQGDWMDKLVSSAGESGITRSQLEVLKTLTRPISVAQTKQVRCRIRHLQSSPDVPDSNLAVCFLEALDRFRVFDYVVMDYFAAVASDTAECLHKQATQLKIVNWDRWVKTHSVGGAAALFKYVQLPDPWQPSTLDSFTLRPNSSMGVPPRSFLHLPDVALELLCGLIGKIVEQGAASKELDVLRSQAAAALDAKTSGKSRTLALALAPQANYDPIWRATLEPIKAFSSVLWAARVPCHVLEHGLEAARLALSGKDQMWPQVRGPLGALFATLARVGIVVVEPLVWKLPDGLELKLKYICPRVLLHCCAHAVRHWVNLQISEHLQMPEFRTGFWDGPLKHLLSAKGNLTWQQRGYLRSAIIGLLPYPLQDIDGAELYALFAVLRFAVPPVVVHTDSDFVWKGTILNGPLKKMCS</sequence>
<evidence type="ECO:0000256" key="6">
    <source>
        <dbReference type="SAM" id="MobiDB-lite"/>
    </source>
</evidence>
<proteinExistence type="predicted"/>
<comment type="caution">
    <text evidence="8">The sequence shown here is derived from an EMBL/GenBank/DDBJ whole genome shotgun (WGS) entry which is preliminary data.</text>
</comment>
<evidence type="ECO:0000256" key="3">
    <source>
        <dbReference type="ARBA" id="ARBA00022989"/>
    </source>
</evidence>
<dbReference type="PANTHER" id="PTHR11384">
    <property type="entry name" value="ATP-BINDING CASSETTE, SUB-FAMILY D MEMBER"/>
    <property type="match status" value="1"/>
</dbReference>
<dbReference type="InterPro" id="IPR011527">
    <property type="entry name" value="ABC1_TM_dom"/>
</dbReference>
<keyword evidence="4" id="KW-0472">Membrane</keyword>
<evidence type="ECO:0000256" key="4">
    <source>
        <dbReference type="ARBA" id="ARBA00023136"/>
    </source>
</evidence>
<evidence type="ECO:0000313" key="8">
    <source>
        <dbReference type="EMBL" id="CAK0844830.1"/>
    </source>
</evidence>
<dbReference type="InterPro" id="IPR050835">
    <property type="entry name" value="ABC_transporter_sub-D"/>
</dbReference>
<protein>
    <recommendedName>
        <fullName evidence="7">ABC transmembrane type-1 domain-containing protein</fullName>
    </recommendedName>
</protein>
<evidence type="ECO:0000256" key="5">
    <source>
        <dbReference type="SAM" id="Coils"/>
    </source>
</evidence>
<dbReference type="EMBL" id="CAUYUJ010014695">
    <property type="protein sequence ID" value="CAK0844830.1"/>
    <property type="molecule type" value="Genomic_DNA"/>
</dbReference>
<evidence type="ECO:0000256" key="1">
    <source>
        <dbReference type="ARBA" id="ARBA00022448"/>
    </source>
</evidence>